<accession>A0ABV6SBT1</accession>
<evidence type="ECO:0000313" key="4">
    <source>
        <dbReference type="Proteomes" id="UP001589858"/>
    </source>
</evidence>
<evidence type="ECO:0000256" key="1">
    <source>
        <dbReference type="SAM" id="Phobius"/>
    </source>
</evidence>
<dbReference type="RefSeq" id="WP_267220807.1">
    <property type="nucleotide sequence ID" value="NZ_JAPCWC010000008.1"/>
</dbReference>
<dbReference type="EMBL" id="JBHLTM010000062">
    <property type="protein sequence ID" value="MFC0686285.1"/>
    <property type="molecule type" value="Genomic_DNA"/>
</dbReference>
<feature type="transmembrane region" description="Helical" evidence="1">
    <location>
        <begin position="16"/>
        <end position="37"/>
    </location>
</feature>
<keyword evidence="4" id="KW-1185">Reference proteome</keyword>
<evidence type="ECO:0000313" key="3">
    <source>
        <dbReference type="EMBL" id="MFC0686289.1"/>
    </source>
</evidence>
<keyword evidence="1" id="KW-0472">Membrane</keyword>
<dbReference type="EMBL" id="JBHLTM010000063">
    <property type="protein sequence ID" value="MFC0686289.1"/>
    <property type="molecule type" value="Genomic_DNA"/>
</dbReference>
<organism evidence="3 4">
    <name type="scientific">Novosphingobium clariflavum</name>
    <dbReference type="NCBI Taxonomy" id="2029884"/>
    <lineage>
        <taxon>Bacteria</taxon>
        <taxon>Pseudomonadati</taxon>
        <taxon>Pseudomonadota</taxon>
        <taxon>Alphaproteobacteria</taxon>
        <taxon>Sphingomonadales</taxon>
        <taxon>Sphingomonadaceae</taxon>
        <taxon>Novosphingobium</taxon>
    </lineage>
</organism>
<protein>
    <submittedName>
        <fullName evidence="3">Uncharacterized protein</fullName>
    </submittedName>
</protein>
<keyword evidence="1" id="KW-0812">Transmembrane</keyword>
<proteinExistence type="predicted"/>
<sequence length="85" mass="9269">MTPQEETRSAMTKLEWGVVFSVLASACSIVFSAGVVWSKLQMHEAAIAELKGKDGATTDRLARIETKLDIMLADREAKQNSPSSQ</sequence>
<comment type="caution">
    <text evidence="3">The sequence shown here is derived from an EMBL/GenBank/DDBJ whole genome shotgun (WGS) entry which is preliminary data.</text>
</comment>
<name>A0ABV6SBT1_9SPHN</name>
<dbReference type="Proteomes" id="UP001589858">
    <property type="component" value="Unassembled WGS sequence"/>
</dbReference>
<evidence type="ECO:0000313" key="2">
    <source>
        <dbReference type="EMBL" id="MFC0686285.1"/>
    </source>
</evidence>
<keyword evidence="1" id="KW-1133">Transmembrane helix</keyword>
<reference evidence="3 4" key="1">
    <citation type="submission" date="2024-09" db="EMBL/GenBank/DDBJ databases">
        <authorList>
            <person name="Sun Q."/>
            <person name="Mori K."/>
        </authorList>
    </citation>
    <scope>NUCLEOTIDE SEQUENCE [LARGE SCALE GENOMIC DNA]</scope>
    <source>
        <strain evidence="3 4">CICC 11035S</strain>
    </source>
</reference>
<gene>
    <name evidence="2" type="ORF">ACFFF8_16985</name>
    <name evidence="3" type="ORF">ACFFF8_17005</name>
</gene>